<evidence type="ECO:0000313" key="3">
    <source>
        <dbReference type="Proteomes" id="UP001596977"/>
    </source>
</evidence>
<reference evidence="3" key="1">
    <citation type="journal article" date="2019" name="Int. J. Syst. Evol. Microbiol.">
        <title>The Global Catalogue of Microorganisms (GCM) 10K type strain sequencing project: providing services to taxonomists for standard genome sequencing and annotation.</title>
        <authorList>
            <consortium name="The Broad Institute Genomics Platform"/>
            <consortium name="The Broad Institute Genome Sequencing Center for Infectious Disease"/>
            <person name="Wu L."/>
            <person name="Ma J."/>
        </authorList>
    </citation>
    <scope>NUCLEOTIDE SEQUENCE [LARGE SCALE GENOMIC DNA]</scope>
    <source>
        <strain evidence="3">CCUG 62982</strain>
    </source>
</reference>
<protein>
    <submittedName>
        <fullName evidence="2">DUF192 domain-containing protein</fullName>
    </submittedName>
</protein>
<keyword evidence="3" id="KW-1185">Reference proteome</keyword>
<evidence type="ECO:0000313" key="2">
    <source>
        <dbReference type="EMBL" id="MFD0945743.1"/>
    </source>
</evidence>
<feature type="chain" id="PRO_5046558062" evidence="1">
    <location>
        <begin position="26"/>
        <end position="167"/>
    </location>
</feature>
<dbReference type="RefSeq" id="WP_264943451.1">
    <property type="nucleotide sequence ID" value="NZ_JAPDRA010000002.1"/>
</dbReference>
<dbReference type="Proteomes" id="UP001596977">
    <property type="component" value="Unassembled WGS sequence"/>
</dbReference>
<dbReference type="Gene3D" id="2.60.120.1140">
    <property type="entry name" value="Protein of unknown function DUF192"/>
    <property type="match status" value="1"/>
</dbReference>
<dbReference type="PROSITE" id="PS51257">
    <property type="entry name" value="PROKAR_LIPOPROTEIN"/>
    <property type="match status" value="1"/>
</dbReference>
<keyword evidence="1" id="KW-0732">Signal</keyword>
<gene>
    <name evidence="2" type="ORF">ACFQ1E_05275</name>
</gene>
<dbReference type="Pfam" id="PF02643">
    <property type="entry name" value="DUF192"/>
    <property type="match status" value="1"/>
</dbReference>
<comment type="caution">
    <text evidence="2">The sequence shown here is derived from an EMBL/GenBank/DDBJ whole genome shotgun (WGS) entry which is preliminary data.</text>
</comment>
<dbReference type="EMBL" id="JBHTJG010000002">
    <property type="protein sequence ID" value="MFD0945743.1"/>
    <property type="molecule type" value="Genomic_DNA"/>
</dbReference>
<name>A0ABW3H2Z1_9SPHN</name>
<dbReference type="InterPro" id="IPR038695">
    <property type="entry name" value="Saro_0823-like_sf"/>
</dbReference>
<evidence type="ECO:0000256" key="1">
    <source>
        <dbReference type="SAM" id="SignalP"/>
    </source>
</evidence>
<organism evidence="2 3">
    <name type="scientific">Sphingomonas canadensis</name>
    <dbReference type="NCBI Taxonomy" id="1219257"/>
    <lineage>
        <taxon>Bacteria</taxon>
        <taxon>Pseudomonadati</taxon>
        <taxon>Pseudomonadota</taxon>
        <taxon>Alphaproteobacteria</taxon>
        <taxon>Sphingomonadales</taxon>
        <taxon>Sphingomonadaceae</taxon>
        <taxon>Sphingomonas</taxon>
    </lineage>
</organism>
<accession>A0ABW3H2Z1</accession>
<feature type="signal peptide" evidence="1">
    <location>
        <begin position="1"/>
        <end position="25"/>
    </location>
</feature>
<proteinExistence type="predicted"/>
<dbReference type="PANTHER" id="PTHR37953">
    <property type="entry name" value="UPF0127 PROTEIN MJ1496"/>
    <property type="match status" value="1"/>
</dbReference>
<dbReference type="PANTHER" id="PTHR37953:SF1">
    <property type="entry name" value="UPF0127 PROTEIN MJ1496"/>
    <property type="match status" value="1"/>
</dbReference>
<dbReference type="InterPro" id="IPR003795">
    <property type="entry name" value="DUF192"/>
</dbReference>
<sequence>MTRFPGALAALAALSLLAPAAASCAAPQVLAVADPADTLVTIESKGGAMHRFRVESARNHDEQERGLMFRTNIPQDGGMLFAPFPGDGGPPREASFWMVNTPTALDILFIRKDGTIASIAADAAPFTDDRHLSGEPVSAVLELLAGRAAALGIAPGDKVRWEPVAKK</sequence>